<dbReference type="RefSeq" id="WP_154738902.1">
    <property type="nucleotide sequence ID" value="NZ_WMBQ01000001.1"/>
</dbReference>
<keyword evidence="7" id="KW-1185">Reference proteome</keyword>
<name>A0A6I3KL51_9HYPH</name>
<dbReference type="SUPFAM" id="SSF111369">
    <property type="entry name" value="HlyD-like secretion proteins"/>
    <property type="match status" value="1"/>
</dbReference>
<evidence type="ECO:0000313" key="6">
    <source>
        <dbReference type="EMBL" id="MTD94482.1"/>
    </source>
</evidence>
<dbReference type="PANTHER" id="PTHR30469:SF15">
    <property type="entry name" value="HLYD FAMILY OF SECRETION PROTEINS"/>
    <property type="match status" value="1"/>
</dbReference>
<feature type="coiled-coil region" evidence="2">
    <location>
        <begin position="184"/>
        <end position="218"/>
    </location>
</feature>
<accession>A0A6I3KL51</accession>
<dbReference type="InterPro" id="IPR006143">
    <property type="entry name" value="RND_pump_MFP"/>
</dbReference>
<evidence type="ECO:0000259" key="5">
    <source>
        <dbReference type="Pfam" id="PF25989"/>
    </source>
</evidence>
<gene>
    <name evidence="6" type="ORF">GIW81_09055</name>
</gene>
<dbReference type="Pfam" id="PF25954">
    <property type="entry name" value="Beta-barrel_RND_2"/>
    <property type="match status" value="1"/>
</dbReference>
<evidence type="ECO:0000313" key="7">
    <source>
        <dbReference type="Proteomes" id="UP000440694"/>
    </source>
</evidence>
<dbReference type="GO" id="GO:1990281">
    <property type="term" value="C:efflux pump complex"/>
    <property type="evidence" value="ECO:0007669"/>
    <property type="project" value="TreeGrafter"/>
</dbReference>
<dbReference type="Gene3D" id="2.40.30.170">
    <property type="match status" value="1"/>
</dbReference>
<proteinExistence type="inferred from homology"/>
<dbReference type="Gene3D" id="2.40.50.100">
    <property type="match status" value="1"/>
</dbReference>
<dbReference type="Gene3D" id="1.10.287.470">
    <property type="entry name" value="Helix hairpin bin"/>
    <property type="match status" value="1"/>
</dbReference>
<dbReference type="InterPro" id="IPR058625">
    <property type="entry name" value="MdtA-like_BSH"/>
</dbReference>
<feature type="domain" description="YknX-like C-terminal permuted SH3-like" evidence="5">
    <location>
        <begin position="336"/>
        <end position="402"/>
    </location>
</feature>
<dbReference type="PANTHER" id="PTHR30469">
    <property type="entry name" value="MULTIDRUG RESISTANCE PROTEIN MDTA"/>
    <property type="match status" value="1"/>
</dbReference>
<dbReference type="InterPro" id="IPR058792">
    <property type="entry name" value="Beta-barrel_RND_2"/>
</dbReference>
<reference evidence="6 7" key="1">
    <citation type="submission" date="2019-11" db="EMBL/GenBank/DDBJ databases">
        <title>Identification of a novel strain.</title>
        <authorList>
            <person name="Xu Q."/>
            <person name="Wang G."/>
        </authorList>
    </citation>
    <scope>NUCLEOTIDE SEQUENCE [LARGE SCALE GENOMIC DNA]</scope>
    <source>
        <strain evidence="7">xq</strain>
    </source>
</reference>
<feature type="domain" description="Multidrug resistance protein MdtA-like barrel-sandwich hybrid" evidence="3">
    <location>
        <begin position="87"/>
        <end position="245"/>
    </location>
</feature>
<protein>
    <submittedName>
        <fullName evidence="6">Efflux RND transporter periplasmic adaptor subunit</fullName>
    </submittedName>
</protein>
<sequence length="414" mass="43532">MKRLLIIVVVLAGAAGAGAFLAPHFAPKLVPYLTAFSEGHAAREAEDDKVSAAAPPPAVSVVKAAQADFTELVVVSGSLVPRDEILVAPEVEGFRVLELMVDEGDRVKKGAVLATLVQESLDAQLAQNEASVARAEATISQKRSQIAEMTAKVAEAAANFERAKPLKNSGYVSGITYDQREAAAKTTAAQLQAAEDGLKLAEAEKKQVEAQRRELNWRLTNTKVTAPSDGLVSRRTARIGGMASGAGEPMFRIVARGEVELDAEVIETELGKIAAGQKARVDVAGVGVDGLVRLVSPEVDKLTRLGRVRIFLGTDPRLRIGAFGRGTVSSAKSHGLGVPSSAVIFDTSGTFVQVVRDGRVARRDVDTGLIAGGLVEIRSGLNEGDVVVARSGTFLRDGDAVRTVLPDSKISEAN</sequence>
<organism evidence="6 7">
    <name type="scientific">Hyphomicrobium album</name>
    <dbReference type="NCBI Taxonomy" id="2665159"/>
    <lineage>
        <taxon>Bacteria</taxon>
        <taxon>Pseudomonadati</taxon>
        <taxon>Pseudomonadota</taxon>
        <taxon>Alphaproteobacteria</taxon>
        <taxon>Hyphomicrobiales</taxon>
        <taxon>Hyphomicrobiaceae</taxon>
        <taxon>Hyphomicrobium</taxon>
    </lineage>
</organism>
<dbReference type="InterPro" id="IPR058637">
    <property type="entry name" value="YknX-like_C"/>
</dbReference>
<comment type="similarity">
    <text evidence="1">Belongs to the membrane fusion protein (MFP) (TC 8.A.1) family.</text>
</comment>
<dbReference type="Gene3D" id="2.40.420.20">
    <property type="match status" value="1"/>
</dbReference>
<dbReference type="Proteomes" id="UP000440694">
    <property type="component" value="Unassembled WGS sequence"/>
</dbReference>
<dbReference type="GO" id="GO:0015562">
    <property type="term" value="F:efflux transmembrane transporter activity"/>
    <property type="evidence" value="ECO:0007669"/>
    <property type="project" value="TreeGrafter"/>
</dbReference>
<dbReference type="Pfam" id="PF25989">
    <property type="entry name" value="YknX_C"/>
    <property type="match status" value="1"/>
</dbReference>
<evidence type="ECO:0000259" key="3">
    <source>
        <dbReference type="Pfam" id="PF25917"/>
    </source>
</evidence>
<dbReference type="AlphaFoldDB" id="A0A6I3KL51"/>
<feature type="domain" description="CusB-like beta-barrel" evidence="4">
    <location>
        <begin position="261"/>
        <end position="330"/>
    </location>
</feature>
<evidence type="ECO:0000259" key="4">
    <source>
        <dbReference type="Pfam" id="PF25954"/>
    </source>
</evidence>
<dbReference type="EMBL" id="WMBQ01000001">
    <property type="protein sequence ID" value="MTD94482.1"/>
    <property type="molecule type" value="Genomic_DNA"/>
</dbReference>
<evidence type="ECO:0000256" key="1">
    <source>
        <dbReference type="ARBA" id="ARBA00009477"/>
    </source>
</evidence>
<feature type="coiled-coil region" evidence="2">
    <location>
        <begin position="132"/>
        <end position="159"/>
    </location>
</feature>
<evidence type="ECO:0000256" key="2">
    <source>
        <dbReference type="SAM" id="Coils"/>
    </source>
</evidence>
<dbReference type="Pfam" id="PF25917">
    <property type="entry name" value="BSH_RND"/>
    <property type="match status" value="1"/>
</dbReference>
<comment type="caution">
    <text evidence="6">The sequence shown here is derived from an EMBL/GenBank/DDBJ whole genome shotgun (WGS) entry which is preliminary data.</text>
</comment>
<dbReference type="NCBIfam" id="TIGR01730">
    <property type="entry name" value="RND_mfp"/>
    <property type="match status" value="1"/>
</dbReference>
<keyword evidence="2" id="KW-0175">Coiled coil</keyword>